<evidence type="ECO:0000256" key="1">
    <source>
        <dbReference type="SAM" id="Phobius"/>
    </source>
</evidence>
<evidence type="ECO:0000313" key="3">
    <source>
        <dbReference type="Proteomes" id="UP001321498"/>
    </source>
</evidence>
<keyword evidence="3" id="KW-1185">Reference proteome</keyword>
<dbReference type="RefSeq" id="WP_286276102.1">
    <property type="nucleotide sequence ID" value="NZ_AP027731.1"/>
</dbReference>
<dbReference type="EMBL" id="AP027731">
    <property type="protein sequence ID" value="BDZ45997.1"/>
    <property type="molecule type" value="Genomic_DNA"/>
</dbReference>
<name>A0ABN6XLZ3_9MICO</name>
<dbReference type="Proteomes" id="UP001321498">
    <property type="component" value="Chromosome"/>
</dbReference>
<feature type="transmembrane region" description="Helical" evidence="1">
    <location>
        <begin position="6"/>
        <end position="32"/>
    </location>
</feature>
<keyword evidence="1" id="KW-1133">Transmembrane helix</keyword>
<gene>
    <name evidence="2" type="ORF">GCM10025866_19060</name>
</gene>
<reference evidence="3" key="1">
    <citation type="journal article" date="2019" name="Int. J. Syst. Evol. Microbiol.">
        <title>The Global Catalogue of Microorganisms (GCM) 10K type strain sequencing project: providing services to taxonomists for standard genome sequencing and annotation.</title>
        <authorList>
            <consortium name="The Broad Institute Genomics Platform"/>
            <consortium name="The Broad Institute Genome Sequencing Center for Infectious Disease"/>
            <person name="Wu L."/>
            <person name="Ma J."/>
        </authorList>
    </citation>
    <scope>NUCLEOTIDE SEQUENCE [LARGE SCALE GENOMIC DNA]</scope>
    <source>
        <strain evidence="3">NBRC 108725</strain>
    </source>
</reference>
<sequence length="64" mass="6671">MVIVQIIVVAIGVLGGAISAFATSALVALIYIDLRMRKEGLDLILQRHVEGGDPAADPFAPGAR</sequence>
<protein>
    <submittedName>
        <fullName evidence="2">Uncharacterized protein</fullName>
    </submittedName>
</protein>
<keyword evidence="1" id="KW-0472">Membrane</keyword>
<evidence type="ECO:0000313" key="2">
    <source>
        <dbReference type="EMBL" id="BDZ45997.1"/>
    </source>
</evidence>
<accession>A0ABN6XLZ3</accession>
<organism evidence="2 3">
    <name type="scientific">Naasia aerilata</name>
    <dbReference type="NCBI Taxonomy" id="1162966"/>
    <lineage>
        <taxon>Bacteria</taxon>
        <taxon>Bacillati</taxon>
        <taxon>Actinomycetota</taxon>
        <taxon>Actinomycetes</taxon>
        <taxon>Micrococcales</taxon>
        <taxon>Microbacteriaceae</taxon>
        <taxon>Naasia</taxon>
    </lineage>
</organism>
<proteinExistence type="predicted"/>
<keyword evidence="1" id="KW-0812">Transmembrane</keyword>